<keyword evidence="3 5" id="KW-1133">Transmembrane helix</keyword>
<dbReference type="Pfam" id="PF10755">
    <property type="entry name" value="DUF2585"/>
    <property type="match status" value="1"/>
</dbReference>
<evidence type="ECO:0000256" key="2">
    <source>
        <dbReference type="ARBA" id="ARBA00022692"/>
    </source>
</evidence>
<dbReference type="RefSeq" id="WP_146524183.1">
    <property type="nucleotide sequence ID" value="NZ_SJPV01000001.1"/>
</dbReference>
<dbReference type="OrthoDB" id="9811954at2"/>
<reference evidence="6 7" key="1">
    <citation type="submission" date="2019-02" db="EMBL/GenBank/DDBJ databases">
        <title>Deep-cultivation of Planctomycetes and their phenomic and genomic characterization uncovers novel biology.</title>
        <authorList>
            <person name="Wiegand S."/>
            <person name="Jogler M."/>
            <person name="Boedeker C."/>
            <person name="Pinto D."/>
            <person name="Vollmers J."/>
            <person name="Rivas-Marin E."/>
            <person name="Kohn T."/>
            <person name="Peeters S.H."/>
            <person name="Heuer A."/>
            <person name="Rast P."/>
            <person name="Oberbeckmann S."/>
            <person name="Bunk B."/>
            <person name="Jeske O."/>
            <person name="Meyerdierks A."/>
            <person name="Storesund J.E."/>
            <person name="Kallscheuer N."/>
            <person name="Luecker S."/>
            <person name="Lage O.M."/>
            <person name="Pohl T."/>
            <person name="Merkel B.J."/>
            <person name="Hornburger P."/>
            <person name="Mueller R.-W."/>
            <person name="Bruemmer F."/>
            <person name="Labrenz M."/>
            <person name="Spormann A.M."/>
            <person name="Op Den Camp H."/>
            <person name="Overmann J."/>
            <person name="Amann R."/>
            <person name="Jetten M.S.M."/>
            <person name="Mascher T."/>
            <person name="Medema M.H."/>
            <person name="Devos D.P."/>
            <person name="Kaster A.-K."/>
            <person name="Ovreas L."/>
            <person name="Rohde M."/>
            <person name="Galperin M.Y."/>
            <person name="Jogler C."/>
        </authorList>
    </citation>
    <scope>NUCLEOTIDE SEQUENCE [LARGE SCALE GENOMIC DNA]</scope>
    <source>
        <strain evidence="6 7">Poly41</strain>
    </source>
</reference>
<evidence type="ECO:0000256" key="4">
    <source>
        <dbReference type="ARBA" id="ARBA00023136"/>
    </source>
</evidence>
<feature type="transmembrane region" description="Helical" evidence="5">
    <location>
        <begin position="12"/>
        <end position="36"/>
    </location>
</feature>
<sequence>MNERERERTDRGWSYWLIAIALLMMFVLSLLGRVWWCQTGDLSPWSWDIWSSHNSQHLFDPYSLSHLEHGLALWLILHLSLGKKLRGSTLLIVIAFVEAVWEIVENTPMMIERYREVTISLDYFGDSILNSLSDYVMCVLGAVAASRMRWQWSLAAVVALEAVSVLWIRDSLLLNIIMLIYPIDVIRVWQSS</sequence>
<evidence type="ECO:0000256" key="5">
    <source>
        <dbReference type="SAM" id="Phobius"/>
    </source>
</evidence>
<evidence type="ECO:0000256" key="3">
    <source>
        <dbReference type="ARBA" id="ARBA00022989"/>
    </source>
</evidence>
<keyword evidence="7" id="KW-1185">Reference proteome</keyword>
<evidence type="ECO:0000256" key="1">
    <source>
        <dbReference type="ARBA" id="ARBA00022475"/>
    </source>
</evidence>
<keyword evidence="2 5" id="KW-0812">Transmembrane</keyword>
<dbReference type="EMBL" id="SJPV01000001">
    <property type="protein sequence ID" value="TWU42054.1"/>
    <property type="molecule type" value="Genomic_DNA"/>
</dbReference>
<gene>
    <name evidence="6" type="ORF">Poly41_03500</name>
</gene>
<comment type="caution">
    <text evidence="6">The sequence shown here is derived from an EMBL/GenBank/DDBJ whole genome shotgun (WGS) entry which is preliminary data.</text>
</comment>
<evidence type="ECO:0000313" key="7">
    <source>
        <dbReference type="Proteomes" id="UP000319143"/>
    </source>
</evidence>
<accession>A0A5C6E0M7</accession>
<organism evidence="6 7">
    <name type="scientific">Novipirellula artificiosorum</name>
    <dbReference type="NCBI Taxonomy" id="2528016"/>
    <lineage>
        <taxon>Bacteria</taxon>
        <taxon>Pseudomonadati</taxon>
        <taxon>Planctomycetota</taxon>
        <taxon>Planctomycetia</taxon>
        <taxon>Pirellulales</taxon>
        <taxon>Pirellulaceae</taxon>
        <taxon>Novipirellula</taxon>
    </lineage>
</organism>
<dbReference type="AlphaFoldDB" id="A0A5C6E0M7"/>
<keyword evidence="4 5" id="KW-0472">Membrane</keyword>
<evidence type="ECO:0000313" key="6">
    <source>
        <dbReference type="EMBL" id="TWU42054.1"/>
    </source>
</evidence>
<feature type="transmembrane region" description="Helical" evidence="5">
    <location>
        <begin position="85"/>
        <end position="104"/>
    </location>
</feature>
<protein>
    <submittedName>
        <fullName evidence="6">Uncharacterized protein</fullName>
    </submittedName>
</protein>
<dbReference type="Proteomes" id="UP000319143">
    <property type="component" value="Unassembled WGS sequence"/>
</dbReference>
<keyword evidence="1" id="KW-1003">Cell membrane</keyword>
<proteinExistence type="predicted"/>
<dbReference type="InterPro" id="IPR019691">
    <property type="entry name" value="DUF2585"/>
</dbReference>
<dbReference type="GO" id="GO:0005886">
    <property type="term" value="C:plasma membrane"/>
    <property type="evidence" value="ECO:0007669"/>
    <property type="project" value="InterPro"/>
</dbReference>
<name>A0A5C6E0M7_9BACT</name>